<protein>
    <recommendedName>
        <fullName evidence="4">Lipoprotein</fullName>
    </recommendedName>
</protein>
<feature type="chain" id="PRO_5038807560" description="Lipoprotein" evidence="1">
    <location>
        <begin position="24"/>
        <end position="130"/>
    </location>
</feature>
<keyword evidence="1" id="KW-0732">Signal</keyword>
<evidence type="ECO:0000313" key="3">
    <source>
        <dbReference type="Proteomes" id="UP000094296"/>
    </source>
</evidence>
<evidence type="ECO:0000256" key="1">
    <source>
        <dbReference type="SAM" id="SignalP"/>
    </source>
</evidence>
<name>A0A1E5G0I8_9FIRM</name>
<dbReference type="Proteomes" id="UP000094296">
    <property type="component" value="Unassembled WGS sequence"/>
</dbReference>
<dbReference type="AlphaFoldDB" id="A0A1E5G0I8"/>
<gene>
    <name evidence="2" type="ORF">BHF68_09410</name>
</gene>
<dbReference type="OrthoDB" id="9775557at2"/>
<reference evidence="2 3" key="1">
    <citation type="submission" date="2016-09" db="EMBL/GenBank/DDBJ databases">
        <title>Draft genome sequence for the type strain of Desulfuribacillus alkaliarsenatis AHT28, an obligately anaerobic, sulfidogenic bacterium isolated from Russian soda lake sediments.</title>
        <authorList>
            <person name="Abin C.A."/>
            <person name="Hollibaugh J.T."/>
        </authorList>
    </citation>
    <scope>NUCLEOTIDE SEQUENCE [LARGE SCALE GENOMIC DNA]</scope>
    <source>
        <strain evidence="2 3">AHT28</strain>
    </source>
</reference>
<feature type="signal peptide" evidence="1">
    <location>
        <begin position="1"/>
        <end position="23"/>
    </location>
</feature>
<comment type="caution">
    <text evidence="2">The sequence shown here is derived from an EMBL/GenBank/DDBJ whole genome shotgun (WGS) entry which is preliminary data.</text>
</comment>
<dbReference type="PROSITE" id="PS51257">
    <property type="entry name" value="PROKAR_LIPOPROTEIN"/>
    <property type="match status" value="1"/>
</dbReference>
<keyword evidence="3" id="KW-1185">Reference proteome</keyword>
<dbReference type="RefSeq" id="WP_069643863.1">
    <property type="nucleotide sequence ID" value="NZ_MIJE01000032.1"/>
</dbReference>
<proteinExistence type="predicted"/>
<sequence length="130" mass="14537">MRASVSLIMVLFLLFLTACNSNSAITTIKDGNYILEKTDSEAAISPQVTISGNDISFSYDPLNSYLPVGVYTIEEKMLTMMTHDGLYKYVFNIDGDKLVFQKNISSEVNLTDYRLGISIADKAEFKLKEN</sequence>
<dbReference type="EMBL" id="MIJE01000032">
    <property type="protein sequence ID" value="OEF96357.1"/>
    <property type="molecule type" value="Genomic_DNA"/>
</dbReference>
<evidence type="ECO:0000313" key="2">
    <source>
        <dbReference type="EMBL" id="OEF96357.1"/>
    </source>
</evidence>
<evidence type="ECO:0008006" key="4">
    <source>
        <dbReference type="Google" id="ProtNLM"/>
    </source>
</evidence>
<accession>A0A1E5G0I8</accession>
<organism evidence="2 3">
    <name type="scientific">Desulfuribacillus alkaliarsenatis</name>
    <dbReference type="NCBI Taxonomy" id="766136"/>
    <lineage>
        <taxon>Bacteria</taxon>
        <taxon>Bacillati</taxon>
        <taxon>Bacillota</taxon>
        <taxon>Desulfuribacillia</taxon>
        <taxon>Desulfuribacillales</taxon>
        <taxon>Desulfuribacillaceae</taxon>
        <taxon>Desulfuribacillus</taxon>
    </lineage>
</organism>
<dbReference type="STRING" id="766136.BHF68_09410"/>